<evidence type="ECO:0000259" key="1">
    <source>
        <dbReference type="SMART" id="SM00460"/>
    </source>
</evidence>
<dbReference type="GO" id="GO:0008233">
    <property type="term" value="F:peptidase activity"/>
    <property type="evidence" value="ECO:0007669"/>
    <property type="project" value="UniProtKB-KW"/>
</dbReference>
<dbReference type="PANTHER" id="PTHR33490">
    <property type="entry name" value="BLR5614 PROTEIN-RELATED"/>
    <property type="match status" value="1"/>
</dbReference>
<dbReference type="SUPFAM" id="SSF54001">
    <property type="entry name" value="Cysteine proteinases"/>
    <property type="match status" value="1"/>
</dbReference>
<proteinExistence type="predicted"/>
<dbReference type="GO" id="GO:0006508">
    <property type="term" value="P:proteolysis"/>
    <property type="evidence" value="ECO:0007669"/>
    <property type="project" value="UniProtKB-KW"/>
</dbReference>
<dbReference type="Gene3D" id="3.10.620.30">
    <property type="match status" value="1"/>
</dbReference>
<keyword evidence="2" id="KW-0645">Protease</keyword>
<dbReference type="Pfam" id="PF08379">
    <property type="entry name" value="Bact_transglu_N"/>
    <property type="match status" value="1"/>
</dbReference>
<dbReference type="RefSeq" id="WP_121172401.1">
    <property type="nucleotide sequence ID" value="NZ_RBIN01000004.1"/>
</dbReference>
<feature type="domain" description="Transglutaminase-like" evidence="1">
    <location>
        <begin position="153"/>
        <end position="215"/>
    </location>
</feature>
<dbReference type="EMBL" id="RBIN01000004">
    <property type="protein sequence ID" value="RKR04217.1"/>
    <property type="molecule type" value="Genomic_DNA"/>
</dbReference>
<evidence type="ECO:0000313" key="2">
    <source>
        <dbReference type="EMBL" id="RKR04217.1"/>
    </source>
</evidence>
<dbReference type="Proteomes" id="UP000281975">
    <property type="component" value="Unassembled WGS sequence"/>
</dbReference>
<dbReference type="Pfam" id="PF01841">
    <property type="entry name" value="Transglut_core"/>
    <property type="match status" value="1"/>
</dbReference>
<dbReference type="InterPro" id="IPR013589">
    <property type="entry name" value="Bac_transglu_N"/>
</dbReference>
<dbReference type="SMART" id="SM00460">
    <property type="entry name" value="TGc"/>
    <property type="match status" value="1"/>
</dbReference>
<dbReference type="InterPro" id="IPR038765">
    <property type="entry name" value="Papain-like_cys_pep_sf"/>
</dbReference>
<comment type="caution">
    <text evidence="2">The sequence shown here is derived from an EMBL/GenBank/DDBJ whole genome shotgun (WGS) entry which is preliminary data.</text>
</comment>
<protein>
    <submittedName>
        <fullName evidence="2">Transglutaminase-like putative cysteine protease</fullName>
    </submittedName>
</protein>
<sequence>MQLAVQHCTRYRYEHAARSSIQYLRLQPRNGPGQRIDAWQLSLPGGSRPPIIEDGFGNLMQVLVLERAHREIAIEARGLVTLTDRFNGRRQDALDPRPFLRPTALTAPDGALARHHLGRQRDLAALCTLQQAILAAMPYTPGATEVWHSARDAWAIGSGVCQDHVHVMLGCARLMGLPARYVSGYLHSADDTHLASHAWAEIHLEGGWQLFDVTNGLTQPTHHVRLAIGMDYLDACPIRGIRRGGGAEVMAAGVRVQYAPTDQ</sequence>
<keyword evidence="3" id="KW-1185">Reference proteome</keyword>
<keyword evidence="2" id="KW-0378">Hydrolase</keyword>
<organism evidence="2 3">
    <name type="scientific">Kushneria sinocarnis</name>
    <dbReference type="NCBI Taxonomy" id="595502"/>
    <lineage>
        <taxon>Bacteria</taxon>
        <taxon>Pseudomonadati</taxon>
        <taxon>Pseudomonadota</taxon>
        <taxon>Gammaproteobacteria</taxon>
        <taxon>Oceanospirillales</taxon>
        <taxon>Halomonadaceae</taxon>
        <taxon>Kushneria</taxon>
    </lineage>
</organism>
<gene>
    <name evidence="2" type="ORF">C7446_1419</name>
</gene>
<name>A0A420WX02_9GAMM</name>
<evidence type="ECO:0000313" key="3">
    <source>
        <dbReference type="Proteomes" id="UP000281975"/>
    </source>
</evidence>
<dbReference type="AlphaFoldDB" id="A0A420WX02"/>
<dbReference type="PANTHER" id="PTHR33490:SF6">
    <property type="entry name" value="SLL1049 PROTEIN"/>
    <property type="match status" value="1"/>
</dbReference>
<accession>A0A420WX02</accession>
<reference evidence="2 3" key="1">
    <citation type="submission" date="2018-10" db="EMBL/GenBank/DDBJ databases">
        <title>Genomic Encyclopedia of Type Strains, Phase IV (KMG-IV): sequencing the most valuable type-strain genomes for metagenomic binning, comparative biology and taxonomic classification.</title>
        <authorList>
            <person name="Goeker M."/>
        </authorList>
    </citation>
    <scope>NUCLEOTIDE SEQUENCE [LARGE SCALE GENOMIC DNA]</scope>
    <source>
        <strain evidence="2 3">DSM 23229</strain>
    </source>
</reference>
<dbReference type="OrthoDB" id="5438043at2"/>
<dbReference type="InterPro" id="IPR002931">
    <property type="entry name" value="Transglutaminase-like"/>
</dbReference>